<comment type="caution">
    <text evidence="4">The sequence shown here is derived from an EMBL/GenBank/DDBJ whole genome shotgun (WGS) entry which is preliminary data.</text>
</comment>
<dbReference type="PROSITE" id="PS50977">
    <property type="entry name" value="HTH_TETR_2"/>
    <property type="match status" value="1"/>
</dbReference>
<keyword evidence="1 2" id="KW-0238">DNA-binding</keyword>
<evidence type="ECO:0000256" key="1">
    <source>
        <dbReference type="ARBA" id="ARBA00023125"/>
    </source>
</evidence>
<dbReference type="Gene3D" id="1.10.357.10">
    <property type="entry name" value="Tetracycline Repressor, domain 2"/>
    <property type="match status" value="1"/>
</dbReference>
<dbReference type="PANTHER" id="PTHR30055">
    <property type="entry name" value="HTH-TYPE TRANSCRIPTIONAL REGULATOR RUTR"/>
    <property type="match status" value="1"/>
</dbReference>
<dbReference type="Pfam" id="PF17939">
    <property type="entry name" value="TetR_C_30"/>
    <property type="match status" value="1"/>
</dbReference>
<dbReference type="PRINTS" id="PR00455">
    <property type="entry name" value="HTHTETR"/>
</dbReference>
<evidence type="ECO:0000256" key="2">
    <source>
        <dbReference type="PROSITE-ProRule" id="PRU00335"/>
    </source>
</evidence>
<dbReference type="InterPro" id="IPR001647">
    <property type="entry name" value="HTH_TetR"/>
</dbReference>
<dbReference type="Proteomes" id="UP001320715">
    <property type="component" value="Unassembled WGS sequence"/>
</dbReference>
<dbReference type="InterPro" id="IPR009057">
    <property type="entry name" value="Homeodomain-like_sf"/>
</dbReference>
<organism evidence="4 5">
    <name type="scientific">Hoeflea alexandrii</name>
    <dbReference type="NCBI Taxonomy" id="288436"/>
    <lineage>
        <taxon>Bacteria</taxon>
        <taxon>Pseudomonadati</taxon>
        <taxon>Pseudomonadota</taxon>
        <taxon>Alphaproteobacteria</taxon>
        <taxon>Hyphomicrobiales</taxon>
        <taxon>Rhizobiaceae</taxon>
        <taxon>Hoeflea</taxon>
    </lineage>
</organism>
<keyword evidence="5" id="KW-1185">Reference proteome</keyword>
<evidence type="ECO:0000313" key="4">
    <source>
        <dbReference type="EMBL" id="MCO6407667.1"/>
    </source>
</evidence>
<dbReference type="EMBL" id="JAAAML010000001">
    <property type="protein sequence ID" value="MCO6407667.1"/>
    <property type="molecule type" value="Genomic_DNA"/>
</dbReference>
<feature type="DNA-binding region" description="H-T-H motif" evidence="2">
    <location>
        <begin position="47"/>
        <end position="66"/>
    </location>
</feature>
<dbReference type="Pfam" id="PF00440">
    <property type="entry name" value="TetR_N"/>
    <property type="match status" value="1"/>
</dbReference>
<dbReference type="SUPFAM" id="SSF46689">
    <property type="entry name" value="Homeodomain-like"/>
    <property type="match status" value="1"/>
</dbReference>
<dbReference type="SUPFAM" id="SSF48498">
    <property type="entry name" value="Tetracyclin repressor-like, C-terminal domain"/>
    <property type="match status" value="1"/>
</dbReference>
<name>A0ABT1CN91_9HYPH</name>
<protein>
    <submittedName>
        <fullName evidence="4">TetR family transcriptional regulator</fullName>
    </submittedName>
</protein>
<evidence type="ECO:0000259" key="3">
    <source>
        <dbReference type="PROSITE" id="PS50977"/>
    </source>
</evidence>
<dbReference type="PANTHER" id="PTHR30055:SF181">
    <property type="entry name" value="BLR6905 PROTEIN"/>
    <property type="match status" value="1"/>
</dbReference>
<gene>
    <name evidence="4" type="ORF">GTW23_05715</name>
</gene>
<feature type="domain" description="HTH tetR-type" evidence="3">
    <location>
        <begin position="24"/>
        <end position="84"/>
    </location>
</feature>
<dbReference type="InterPro" id="IPR050109">
    <property type="entry name" value="HTH-type_TetR-like_transc_reg"/>
</dbReference>
<evidence type="ECO:0000313" key="5">
    <source>
        <dbReference type="Proteomes" id="UP001320715"/>
    </source>
</evidence>
<reference evidence="4 5" key="1">
    <citation type="submission" date="2020-01" db="EMBL/GenBank/DDBJ databases">
        <title>Genomes of bacteria type strains.</title>
        <authorList>
            <person name="Chen J."/>
            <person name="Zhu S."/>
            <person name="Yang J."/>
        </authorList>
    </citation>
    <scope>NUCLEOTIDE SEQUENCE [LARGE SCALE GENOMIC DNA]</scope>
    <source>
        <strain evidence="4 5">DSM 16655</strain>
    </source>
</reference>
<proteinExistence type="predicted"/>
<dbReference type="InterPro" id="IPR036271">
    <property type="entry name" value="Tet_transcr_reg_TetR-rel_C_sf"/>
</dbReference>
<sequence length="232" mass="25369">MNLRSSSASAPEKPRRRAVSKRSLATSLSILDAAERLFAERGYDGASVRDIAKAAGTQIASISFHHVSKETLFERVVERRASELSQLRLDALSALKTLDTEPTLEALLSAFLRPYLEKAVAGDPQWLAYARLVAMVSADARWHRISERCFDPTAGVFIAEIARLFPHADRSTIAVSFIFSVSSMLSLSTSTWRIEALSKAAGNQPAMDRLADHLVRFCEAGMHAALGAAPNR</sequence>
<dbReference type="RefSeq" id="WP_252914989.1">
    <property type="nucleotide sequence ID" value="NZ_JAAAML010000001.1"/>
</dbReference>
<accession>A0ABT1CN91</accession>
<dbReference type="InterPro" id="IPR041586">
    <property type="entry name" value="PsrA_TetR_C"/>
</dbReference>